<protein>
    <submittedName>
        <fullName evidence="2">Uncharacterized protein</fullName>
    </submittedName>
</protein>
<evidence type="ECO:0000313" key="3">
    <source>
        <dbReference type="Proteomes" id="UP001187415"/>
    </source>
</evidence>
<comment type="caution">
    <text evidence="2">The sequence shown here is derived from an EMBL/GenBank/DDBJ whole genome shotgun (WGS) entry which is preliminary data.</text>
</comment>
<dbReference type="AlphaFoldDB" id="A0AA88IK04"/>
<evidence type="ECO:0000256" key="1">
    <source>
        <dbReference type="SAM" id="MobiDB-lite"/>
    </source>
</evidence>
<feature type="compositionally biased region" description="Basic residues" evidence="1">
    <location>
        <begin position="1"/>
        <end position="11"/>
    </location>
</feature>
<dbReference type="Proteomes" id="UP001187415">
    <property type="component" value="Unassembled WGS sequence"/>
</dbReference>
<accession>A0AA88IK04</accession>
<sequence length="233" mass="25619">MQARHSRKTHARGGPAGLLGGDDAARSPRYERGSTNPVRYMRRNGSAVPGDGGLREKLSGHSENCEPCLFEDLVERGPRERWKRASPADASDSEGQKRATEQGVEEDVLHQCILNPENHGRIASSSIMSAGRADTTRSNSTEETTRSRCPWVVSGSRQGLGGEGRASRLSPRKRHPVIARRSRTLGRSEASSAPRGRTRFQSPEHHPHFAPVQCLSRIFGRYPSEAGQRHAMP</sequence>
<reference evidence="2" key="1">
    <citation type="submission" date="2023-07" db="EMBL/GenBank/DDBJ databases">
        <title>Chromosome-level Genome Assembly of Striped Snakehead (Channa striata).</title>
        <authorList>
            <person name="Liu H."/>
        </authorList>
    </citation>
    <scope>NUCLEOTIDE SEQUENCE</scope>
    <source>
        <strain evidence="2">Gz</strain>
        <tissue evidence="2">Muscle</tissue>
    </source>
</reference>
<feature type="compositionally biased region" description="Basic residues" evidence="1">
    <location>
        <begin position="170"/>
        <end position="184"/>
    </location>
</feature>
<proteinExistence type="predicted"/>
<name>A0AA88IK04_CHASR</name>
<dbReference type="EMBL" id="JAUPFM010000052">
    <property type="protein sequence ID" value="KAK2814378.1"/>
    <property type="molecule type" value="Genomic_DNA"/>
</dbReference>
<organism evidence="2 3">
    <name type="scientific">Channa striata</name>
    <name type="common">Snakehead murrel</name>
    <name type="synonym">Ophicephalus striatus</name>
    <dbReference type="NCBI Taxonomy" id="64152"/>
    <lineage>
        <taxon>Eukaryota</taxon>
        <taxon>Metazoa</taxon>
        <taxon>Chordata</taxon>
        <taxon>Craniata</taxon>
        <taxon>Vertebrata</taxon>
        <taxon>Euteleostomi</taxon>
        <taxon>Actinopterygii</taxon>
        <taxon>Neopterygii</taxon>
        <taxon>Teleostei</taxon>
        <taxon>Neoteleostei</taxon>
        <taxon>Acanthomorphata</taxon>
        <taxon>Anabantaria</taxon>
        <taxon>Anabantiformes</taxon>
        <taxon>Channoidei</taxon>
        <taxon>Channidae</taxon>
        <taxon>Channa</taxon>
    </lineage>
</organism>
<keyword evidence="3" id="KW-1185">Reference proteome</keyword>
<feature type="region of interest" description="Disordered" evidence="1">
    <location>
        <begin position="76"/>
        <end position="105"/>
    </location>
</feature>
<gene>
    <name evidence="2" type="ORF">Q5P01_000567</name>
</gene>
<feature type="region of interest" description="Disordered" evidence="1">
    <location>
        <begin position="128"/>
        <end position="211"/>
    </location>
</feature>
<feature type="region of interest" description="Disordered" evidence="1">
    <location>
        <begin position="1"/>
        <end position="61"/>
    </location>
</feature>
<evidence type="ECO:0000313" key="2">
    <source>
        <dbReference type="EMBL" id="KAK2814378.1"/>
    </source>
</evidence>
<feature type="compositionally biased region" description="Basic and acidic residues" evidence="1">
    <location>
        <begin position="23"/>
        <end position="32"/>
    </location>
</feature>